<evidence type="ECO:0000256" key="2">
    <source>
        <dbReference type="ARBA" id="ARBA00022679"/>
    </source>
</evidence>
<dbReference type="Pfam" id="PF01583">
    <property type="entry name" value="APS_kinase"/>
    <property type="match status" value="1"/>
</dbReference>
<dbReference type="InterPro" id="IPR050512">
    <property type="entry name" value="Sulf_AdTrans/APS_kinase"/>
</dbReference>
<evidence type="ECO:0000313" key="6">
    <source>
        <dbReference type="EMBL" id="SVD74963.1"/>
    </source>
</evidence>
<dbReference type="GO" id="GO:0019379">
    <property type="term" value="P:sulfate assimilation, phosphoadenylyl sulfate reduction by phosphoadenylyl-sulfate reductase (thioredoxin)"/>
    <property type="evidence" value="ECO:0007669"/>
    <property type="project" value="TreeGrafter"/>
</dbReference>
<name>A0A382XVF4_9ZZZZ</name>
<organism evidence="6">
    <name type="scientific">marine metagenome</name>
    <dbReference type="NCBI Taxonomy" id="408172"/>
    <lineage>
        <taxon>unclassified sequences</taxon>
        <taxon>metagenomes</taxon>
        <taxon>ecological metagenomes</taxon>
    </lineage>
</organism>
<sequence length="192" mass="21222">VSNLTQVSSKVSLAERNKRNGHHGQIIWLTGLSGAGKSTIAMALERRLFDDGRQVYVLDGDIVRTGLCQDLGFSLEDRTENIRRIGEVARIMANSGLCVIVAFISPFRVDRDKVRDAMPDGCFIEVYVNASLEVCQERDTKGLYARAIRGEIADFTGISSPYEPPVSPEVELNTDRLSETEAVDLILSFLSQ</sequence>
<dbReference type="NCBIfam" id="NF003013">
    <property type="entry name" value="PRK03846.1"/>
    <property type="match status" value="1"/>
</dbReference>
<dbReference type="InterPro" id="IPR002891">
    <property type="entry name" value="APS"/>
</dbReference>
<keyword evidence="3" id="KW-0547">Nucleotide-binding</keyword>
<dbReference type="GO" id="GO:0005737">
    <property type="term" value="C:cytoplasm"/>
    <property type="evidence" value="ECO:0007669"/>
    <property type="project" value="TreeGrafter"/>
</dbReference>
<evidence type="ECO:0000259" key="5">
    <source>
        <dbReference type="Pfam" id="PF01583"/>
    </source>
</evidence>
<gene>
    <name evidence="6" type="ORF">METZ01_LOCUS427817</name>
</gene>
<keyword evidence="2" id="KW-0808">Transferase</keyword>
<dbReference type="GO" id="GO:0004781">
    <property type="term" value="F:sulfate adenylyltransferase (ATP) activity"/>
    <property type="evidence" value="ECO:0007669"/>
    <property type="project" value="TreeGrafter"/>
</dbReference>
<dbReference type="GO" id="GO:0010134">
    <property type="term" value="P:sulfate assimilation via adenylyl sulfate reduction"/>
    <property type="evidence" value="ECO:0007669"/>
    <property type="project" value="TreeGrafter"/>
</dbReference>
<dbReference type="GO" id="GO:0005524">
    <property type="term" value="F:ATP binding"/>
    <property type="evidence" value="ECO:0007669"/>
    <property type="project" value="InterPro"/>
</dbReference>
<dbReference type="EC" id="2.7.1.25" evidence="1"/>
<evidence type="ECO:0000256" key="4">
    <source>
        <dbReference type="ARBA" id="ARBA00022840"/>
    </source>
</evidence>
<dbReference type="Gene3D" id="3.40.50.300">
    <property type="entry name" value="P-loop containing nucleotide triphosphate hydrolases"/>
    <property type="match status" value="1"/>
</dbReference>
<feature type="non-terminal residue" evidence="6">
    <location>
        <position position="1"/>
    </location>
</feature>
<proteinExistence type="inferred from homology"/>
<dbReference type="InterPro" id="IPR059117">
    <property type="entry name" value="APS_kinase_dom"/>
</dbReference>
<accession>A0A382XVF4</accession>
<dbReference type="PANTHER" id="PTHR42700">
    <property type="entry name" value="SULFATE ADENYLYLTRANSFERASE"/>
    <property type="match status" value="1"/>
</dbReference>
<reference evidence="6" key="1">
    <citation type="submission" date="2018-05" db="EMBL/GenBank/DDBJ databases">
        <authorList>
            <person name="Lanie J.A."/>
            <person name="Ng W.-L."/>
            <person name="Kazmierczak K.M."/>
            <person name="Andrzejewski T.M."/>
            <person name="Davidsen T.M."/>
            <person name="Wayne K.J."/>
            <person name="Tettelin H."/>
            <person name="Glass J.I."/>
            <person name="Rusch D."/>
            <person name="Podicherti R."/>
            <person name="Tsui H.-C.T."/>
            <person name="Winkler M.E."/>
        </authorList>
    </citation>
    <scope>NUCLEOTIDE SEQUENCE</scope>
</reference>
<feature type="domain" description="APS kinase" evidence="5">
    <location>
        <begin position="24"/>
        <end position="172"/>
    </location>
</feature>
<dbReference type="GO" id="GO:0004020">
    <property type="term" value="F:adenylylsulfate kinase activity"/>
    <property type="evidence" value="ECO:0007669"/>
    <property type="project" value="InterPro"/>
</dbReference>
<dbReference type="EMBL" id="UINC01170758">
    <property type="protein sequence ID" value="SVD74963.1"/>
    <property type="molecule type" value="Genomic_DNA"/>
</dbReference>
<dbReference type="PANTHER" id="PTHR42700:SF3">
    <property type="entry name" value="BIFUNCTIONAL SAT_APS KINASE-RELATED"/>
    <property type="match status" value="1"/>
</dbReference>
<keyword evidence="4" id="KW-0067">ATP-binding</keyword>
<dbReference type="CDD" id="cd02027">
    <property type="entry name" value="APSK"/>
    <property type="match status" value="1"/>
</dbReference>
<dbReference type="AlphaFoldDB" id="A0A382XVF4"/>
<protein>
    <recommendedName>
        <fullName evidence="1">adenylyl-sulfate kinase</fullName>
        <ecNumber evidence="1">2.7.1.25</ecNumber>
    </recommendedName>
</protein>
<dbReference type="HAMAP" id="MF_00065">
    <property type="entry name" value="Adenylyl_sulf_kinase"/>
    <property type="match status" value="1"/>
</dbReference>
<evidence type="ECO:0000256" key="3">
    <source>
        <dbReference type="ARBA" id="ARBA00022741"/>
    </source>
</evidence>
<evidence type="ECO:0000256" key="1">
    <source>
        <dbReference type="ARBA" id="ARBA00012121"/>
    </source>
</evidence>
<dbReference type="SUPFAM" id="SSF52540">
    <property type="entry name" value="P-loop containing nucleoside triphosphate hydrolases"/>
    <property type="match status" value="1"/>
</dbReference>
<dbReference type="NCBIfam" id="TIGR00455">
    <property type="entry name" value="apsK"/>
    <property type="match status" value="1"/>
</dbReference>
<dbReference type="InterPro" id="IPR027417">
    <property type="entry name" value="P-loop_NTPase"/>
</dbReference>